<evidence type="ECO:0000256" key="4">
    <source>
        <dbReference type="ARBA" id="ARBA00023163"/>
    </source>
</evidence>
<dbReference type="InterPro" id="IPR050313">
    <property type="entry name" value="Carb_Metab_HTH_regulators"/>
</dbReference>
<dbReference type="Proteomes" id="UP000183063">
    <property type="component" value="Unassembled WGS sequence"/>
</dbReference>
<sequence>MSATGLARVIILVYAYLCTIDGEIDRTGTNMNELLMQERQSAISRKLQTHGRVLAAALAVEFGVSEDTVRRDLREMAAAGLCERVYGGALPVSSAGGSMKHRMGVASDRKRALALAAVSQITPGSMVFFDAGSTNLAIAAALPPDMTLTAATNAPAIAAALIEKPAISVILIGGMIDRQVGGALGAKAMRDMESLSPDLCILGACGIDLAAGVTTFGFEDAEFKRFATSRSRKVMVAVTSEKFGTAAPHAVLPVAHCECLVVERDVEPDVIAQYRDRGCKTIVAGEAA</sequence>
<dbReference type="SUPFAM" id="SSF100950">
    <property type="entry name" value="NagB/RpiA/CoA transferase-like"/>
    <property type="match status" value="1"/>
</dbReference>
<dbReference type="SMART" id="SM01134">
    <property type="entry name" value="DeoRC"/>
    <property type="match status" value="1"/>
</dbReference>
<evidence type="ECO:0000256" key="2">
    <source>
        <dbReference type="ARBA" id="ARBA00023015"/>
    </source>
</evidence>
<evidence type="ECO:0000256" key="1">
    <source>
        <dbReference type="ARBA" id="ARBA00022491"/>
    </source>
</evidence>
<dbReference type="Pfam" id="PF00455">
    <property type="entry name" value="DeoRC"/>
    <property type="match status" value="1"/>
</dbReference>
<reference evidence="8" key="3">
    <citation type="submission" date="2016-10" db="EMBL/GenBank/DDBJ databases">
        <authorList>
            <person name="Wibberg D."/>
        </authorList>
    </citation>
    <scope>NUCLEOTIDE SEQUENCE [LARGE SCALE GENOMIC DNA]</scope>
</reference>
<keyword evidence="1" id="KW-0678">Repressor</keyword>
<reference evidence="7 9" key="1">
    <citation type="submission" date="2016-10" db="EMBL/GenBank/DDBJ databases">
        <authorList>
            <person name="Varghese N."/>
            <person name="Submissions S."/>
        </authorList>
    </citation>
    <scope>NUCLEOTIDE SEQUENCE [LARGE SCALE GENOMIC DNA]</scope>
    <source>
        <strain evidence="7 9">CGMCC 1.7071</strain>
    </source>
</reference>
<dbReference type="GO" id="GO:0003677">
    <property type="term" value="F:DNA binding"/>
    <property type="evidence" value="ECO:0007669"/>
    <property type="project" value="UniProtKB-KW"/>
</dbReference>
<evidence type="ECO:0000259" key="5">
    <source>
        <dbReference type="PROSITE" id="PS51000"/>
    </source>
</evidence>
<dbReference type="EMBL" id="FOCV01000003">
    <property type="protein sequence ID" value="SEN30079.1"/>
    <property type="molecule type" value="Genomic_DNA"/>
</dbReference>
<evidence type="ECO:0000313" key="8">
    <source>
        <dbReference type="Proteomes" id="UP000183063"/>
    </source>
</evidence>
<dbReference type="GO" id="GO:0003700">
    <property type="term" value="F:DNA-binding transcription factor activity"/>
    <property type="evidence" value="ECO:0007669"/>
    <property type="project" value="InterPro"/>
</dbReference>
<evidence type="ECO:0000313" key="9">
    <source>
        <dbReference type="Proteomes" id="UP000198939"/>
    </source>
</evidence>
<dbReference type="Pfam" id="PF08220">
    <property type="entry name" value="HTH_DeoR"/>
    <property type="match status" value="1"/>
</dbReference>
<feature type="domain" description="HTH deoR-type" evidence="5">
    <location>
        <begin position="36"/>
        <end position="91"/>
    </location>
</feature>
<dbReference type="InterPro" id="IPR036388">
    <property type="entry name" value="WH-like_DNA-bd_sf"/>
</dbReference>
<reference evidence="6" key="2">
    <citation type="submission" date="2016-10" db="EMBL/GenBank/DDBJ databases">
        <authorList>
            <person name="de Groot N.N."/>
        </authorList>
    </citation>
    <scope>NUCLEOTIDE SEQUENCE [LARGE SCALE GENOMIC DNA]</scope>
    <source>
        <strain evidence="6">CCBAU85039</strain>
    </source>
</reference>
<dbReference type="EMBL" id="FNXB01000001">
    <property type="protein sequence ID" value="SEH41860.1"/>
    <property type="molecule type" value="Genomic_DNA"/>
</dbReference>
<dbReference type="PRINTS" id="PR00037">
    <property type="entry name" value="HTHLACR"/>
</dbReference>
<dbReference type="Proteomes" id="UP000198939">
    <property type="component" value="Unassembled WGS sequence"/>
</dbReference>
<accession>A0A1H8FEC6</accession>
<dbReference type="PANTHER" id="PTHR30363:SF4">
    <property type="entry name" value="GLYCEROL-3-PHOSPHATE REGULON REPRESSOR"/>
    <property type="match status" value="1"/>
</dbReference>
<organism evidence="6 8">
    <name type="scientific">Rhizobium tibeticum</name>
    <dbReference type="NCBI Taxonomy" id="501024"/>
    <lineage>
        <taxon>Bacteria</taxon>
        <taxon>Pseudomonadati</taxon>
        <taxon>Pseudomonadota</taxon>
        <taxon>Alphaproteobacteria</taxon>
        <taxon>Hyphomicrobiales</taxon>
        <taxon>Rhizobiaceae</taxon>
        <taxon>Rhizobium/Agrobacterium group</taxon>
        <taxon>Rhizobium</taxon>
    </lineage>
</organism>
<name>A0A1H8FEC6_9HYPH</name>
<dbReference type="Gene3D" id="1.10.10.10">
    <property type="entry name" value="Winged helix-like DNA-binding domain superfamily/Winged helix DNA-binding domain"/>
    <property type="match status" value="1"/>
</dbReference>
<dbReference type="InterPro" id="IPR037171">
    <property type="entry name" value="NagB/RpiA_transferase-like"/>
</dbReference>
<keyword evidence="4" id="KW-0804">Transcription</keyword>
<dbReference type="PROSITE" id="PS51000">
    <property type="entry name" value="HTH_DEOR_2"/>
    <property type="match status" value="1"/>
</dbReference>
<proteinExistence type="predicted"/>
<evidence type="ECO:0000256" key="3">
    <source>
        <dbReference type="ARBA" id="ARBA00023125"/>
    </source>
</evidence>
<keyword evidence="3" id="KW-0238">DNA-binding</keyword>
<dbReference type="PANTHER" id="PTHR30363">
    <property type="entry name" value="HTH-TYPE TRANSCRIPTIONAL REGULATOR SRLR-RELATED"/>
    <property type="match status" value="1"/>
</dbReference>
<gene>
    <name evidence="6" type="primary">glpR_1</name>
    <name evidence="6" type="ORF">RTCCBAU85039_0274</name>
    <name evidence="7" type="ORF">SAMN05216228_1003281</name>
</gene>
<dbReference type="InterPro" id="IPR001034">
    <property type="entry name" value="DeoR_HTH"/>
</dbReference>
<dbReference type="SUPFAM" id="SSF46785">
    <property type="entry name" value="Winged helix' DNA-binding domain"/>
    <property type="match status" value="1"/>
</dbReference>
<dbReference type="PROSITE" id="PS00894">
    <property type="entry name" value="HTH_DEOR_1"/>
    <property type="match status" value="1"/>
</dbReference>
<protein>
    <submittedName>
        <fullName evidence="6">Glycerol-3-phosphate regulon repressor</fullName>
    </submittedName>
    <submittedName>
        <fullName evidence="7">Transcriptional regulator, DeoR family</fullName>
    </submittedName>
</protein>
<dbReference type="InterPro" id="IPR036390">
    <property type="entry name" value="WH_DNA-bd_sf"/>
</dbReference>
<dbReference type="STRING" id="501024.RTCCBAU85039_0274"/>
<dbReference type="InterPro" id="IPR018356">
    <property type="entry name" value="Tscrpt_reg_HTH_DeoR_CS"/>
</dbReference>
<dbReference type="InterPro" id="IPR014036">
    <property type="entry name" value="DeoR-like_C"/>
</dbReference>
<keyword evidence="2" id="KW-0805">Transcription regulation</keyword>
<keyword evidence="9" id="KW-1185">Reference proteome</keyword>
<evidence type="ECO:0000313" key="7">
    <source>
        <dbReference type="EMBL" id="SEN30079.1"/>
    </source>
</evidence>
<dbReference type="AlphaFoldDB" id="A0A1H8FEC6"/>
<evidence type="ECO:0000313" key="6">
    <source>
        <dbReference type="EMBL" id="SEH41860.1"/>
    </source>
</evidence>
<dbReference type="SMART" id="SM00420">
    <property type="entry name" value="HTH_DEOR"/>
    <property type="match status" value="1"/>
</dbReference>